<dbReference type="RefSeq" id="WP_281873297.1">
    <property type="nucleotide sequence ID" value="NZ_AP026978.1"/>
</dbReference>
<evidence type="ECO:0000313" key="2">
    <source>
        <dbReference type="Proteomes" id="UP001317870"/>
    </source>
</evidence>
<keyword evidence="2" id="KW-1185">Reference proteome</keyword>
<gene>
    <name evidence="1" type="ORF">IFM12276_34820</name>
</gene>
<dbReference type="EMBL" id="AP026978">
    <property type="protein sequence ID" value="BDU00454.1"/>
    <property type="molecule type" value="Genomic_DNA"/>
</dbReference>
<dbReference type="Gene3D" id="2.120.10.70">
    <property type="entry name" value="Fucose-specific lectin"/>
    <property type="match status" value="1"/>
</dbReference>
<dbReference type="SUPFAM" id="SSF89372">
    <property type="entry name" value="Fucose-specific lectin"/>
    <property type="match status" value="1"/>
</dbReference>
<accession>A0ABN6U5B3</accession>
<evidence type="ECO:0000313" key="1">
    <source>
        <dbReference type="EMBL" id="BDU00454.1"/>
    </source>
</evidence>
<reference evidence="1 2" key="1">
    <citation type="submission" date="2022-11" db="EMBL/GenBank/DDBJ databases">
        <title>Genome Sequencing of Nocardia sp. ON39_IFM12276 and assembly.</title>
        <authorList>
            <person name="Shimojima M."/>
            <person name="Toyokawa M."/>
            <person name="Uesaka K."/>
        </authorList>
    </citation>
    <scope>NUCLEOTIDE SEQUENCE [LARGE SCALE GENOMIC DNA]</scope>
    <source>
        <strain evidence="1 2">IFM 12276</strain>
    </source>
</reference>
<proteinExistence type="predicted"/>
<dbReference type="Proteomes" id="UP001317870">
    <property type="component" value="Chromosome"/>
</dbReference>
<protein>
    <submittedName>
        <fullName evidence="1">Uncharacterized protein</fullName>
    </submittedName>
</protein>
<organism evidence="1 2">
    <name type="scientific">Nocardia sputorum</name>
    <dbReference type="NCBI Taxonomy" id="2984338"/>
    <lineage>
        <taxon>Bacteria</taxon>
        <taxon>Bacillati</taxon>
        <taxon>Actinomycetota</taxon>
        <taxon>Actinomycetes</taxon>
        <taxon>Mycobacteriales</taxon>
        <taxon>Nocardiaceae</taxon>
        <taxon>Nocardia</taxon>
    </lineage>
</organism>
<sequence>MMKHAIDALAACCRKPGTVDLFVGDEQGVIWYRPGRVEAATSQPIWSSWVQLGRPPMPGTAAPGADWLSVTSSGTDRIELFARSGAKVYHRRFAGGAWTPNWTSRTLPDNNVTSGFATAATDPDDLHIIYTVGAEVVHWRLENNSRIRMQGGPSRRLRTIPISGGFELYVTNPANPPGSRYRRRRYTGSWGTPSDLDAPPLLDRPFSDTFAASANQLMLAPGRDQRLWVRTVATALWRDMGGIITSDGDRYDILAAAATSSTRTDIFALWAPAGLVHRRYDSALGDLHDSRAWSPWQLVDTWAGPLAGYTLLRPDDLLHVRVEDSGFRRGVNGHGAPELIAEENARLDVDFPPQHMAEEASEASQARSAGPSRLRFKIAPGTVVPLSVQGVLDTMTARELSPPEGQPDSGSVLELPWRLLMTLPSGGRCAPAPLPVKSAGGVTGLWHCQILNRAGGPVVSLRPFRALHRQNTFQKTPLDAGNETVDRIVERAAQLPVTANRLILSSLGAWFSLTAEFGGAPELKWSHRAAMGRDYYVRVVKSGRLFPFGHRVVHIETFERVFRPDMLGDQTSHPAALQVKHTLVITEPVRDFGGGAGGSHERAFPFQQVSFAGQLTWEVDGPPEGKQMFWPQQYGDPIYFALILRAGRETVEATLPLLFVTDGTPAGVQKLDDEYKQGPPNVPGRPAARIDRAIPLLVTSGANGHEPVSDSIQHVLTAEFGIGQAPNGTHPKVSQLKVALPALQKLIGAKAPGEIRATLSAQVLSDPNATVLLDLVDTPKIDFADAGAATGAVATPTMPAVNGVARDRGPIVKPPSGKPYPSPAALFSDDATLFGVIKLNKLIQAVTDQPAISWRNGAPRLHWSQQLYGAAAKPVDPFVPGPTSTLSLDAGPDETKGRVTDFSLNIPDRARQVVVIELNEVAFTSRSAGPTARPTVTVDVRRVSLDGALRFVRTLQSFMLKSGAGPQVSVLPTAVAVRYVAAVPAVSVGVFNLTNLAIEAGVTLSLVNKPLTIDFKFATRQRPFLVTVSGLGGGGYLELAVAAGGQPDGLTKLVGGIEFGASVAVDFAIVAAEVHVFGGIVFVYDGRVSITGYLRIGGSIDLLGLARVAVELTLSLTYTPNRLEGSAKLVVVIDLTLWSASFELTCRKSFAGPDMLAPERVAIAASPASSVAATLGPVGNSYPWRTYCRAFAGE</sequence>
<name>A0ABN6U5B3_9NOCA</name>